<dbReference type="Pfam" id="PF18927">
    <property type="entry name" value="CrtO"/>
    <property type="match status" value="1"/>
</dbReference>
<evidence type="ECO:0000256" key="11">
    <source>
        <dbReference type="ARBA" id="ARBA00023667"/>
    </source>
</evidence>
<comment type="caution">
    <text evidence="14">The sequence shown here is derived from an EMBL/GenBank/DDBJ whole genome shotgun (WGS) entry which is preliminary data.</text>
</comment>
<evidence type="ECO:0000256" key="6">
    <source>
        <dbReference type="ARBA" id="ARBA00022989"/>
    </source>
</evidence>
<keyword evidence="6 13" id="KW-1133">Transmembrane helix</keyword>
<feature type="transmembrane region" description="Helical" evidence="13">
    <location>
        <begin position="89"/>
        <end position="107"/>
    </location>
</feature>
<evidence type="ECO:0000256" key="3">
    <source>
        <dbReference type="ARBA" id="ARBA00022679"/>
    </source>
</evidence>
<organism evidence="14 15">
    <name type="scientific">Algoriphagus machipongonensis</name>
    <dbReference type="NCBI Taxonomy" id="388413"/>
    <lineage>
        <taxon>Bacteria</taxon>
        <taxon>Pseudomonadati</taxon>
        <taxon>Bacteroidota</taxon>
        <taxon>Cytophagia</taxon>
        <taxon>Cytophagales</taxon>
        <taxon>Cyclobacteriaceae</taxon>
        <taxon>Algoriphagus</taxon>
    </lineage>
</organism>
<keyword evidence="5" id="KW-0732">Signal</keyword>
<evidence type="ECO:0000256" key="10">
    <source>
        <dbReference type="ARBA" id="ARBA00023603"/>
    </source>
</evidence>
<sequence>MAFLANLFILGVFAFLGFAWPTFKLLPDRYYQINNPKNLLSFTKRIGVPVFQKFLLLTFWRNKAKQKSYFNGSKTGIKNFIIELKRSEIGHLIPFILINLLFIWSLILKDFWTAFFLQSLNIIGNFYPIMLQRAHRARTQRLEKLLKDSTSNSI</sequence>
<reference evidence="14 15" key="1">
    <citation type="journal article" date="2011" name="J. Bacteriol.">
        <title>Complete genome sequence of Algoriphagus sp. PR1, bacterial prey of a colony-forming choanoflagellate.</title>
        <authorList>
            <person name="Alegado R.A."/>
            <person name="Ferriera S."/>
            <person name="Nusbaum C."/>
            <person name="Young S.K."/>
            <person name="Zeng Q."/>
            <person name="Imamovic A."/>
            <person name="Fairclough S.R."/>
            <person name="King N."/>
        </authorList>
    </citation>
    <scope>NUCLEOTIDE SEQUENCE [LARGE SCALE GENOMIC DNA]</scope>
    <source>
        <strain evidence="14 15">PR1</strain>
    </source>
</reference>
<dbReference type="GO" id="GO:0005886">
    <property type="term" value="C:plasma membrane"/>
    <property type="evidence" value="ECO:0007669"/>
    <property type="project" value="UniProtKB-SubCell"/>
</dbReference>
<evidence type="ECO:0000256" key="9">
    <source>
        <dbReference type="ARBA" id="ARBA00023588"/>
    </source>
</evidence>
<dbReference type="GO" id="GO:0016746">
    <property type="term" value="F:acyltransferase activity"/>
    <property type="evidence" value="ECO:0007669"/>
    <property type="project" value="UniProtKB-KW"/>
</dbReference>
<gene>
    <name evidence="14" type="ORF">ALPR1_00915</name>
</gene>
<accession>A3HUD6</accession>
<evidence type="ECO:0000256" key="8">
    <source>
        <dbReference type="ARBA" id="ARBA00023315"/>
    </source>
</evidence>
<evidence type="ECO:0000313" key="15">
    <source>
        <dbReference type="Proteomes" id="UP000003919"/>
    </source>
</evidence>
<evidence type="ECO:0000256" key="4">
    <source>
        <dbReference type="ARBA" id="ARBA00022692"/>
    </source>
</evidence>
<dbReference type="Proteomes" id="UP000003919">
    <property type="component" value="Unassembled WGS sequence"/>
</dbReference>
<dbReference type="HOGENOM" id="CLU_122847_0_0_10"/>
<name>A3HUD6_9BACT</name>
<keyword evidence="2" id="KW-1003">Cell membrane</keyword>
<evidence type="ECO:0000256" key="1">
    <source>
        <dbReference type="ARBA" id="ARBA00004162"/>
    </source>
</evidence>
<comment type="similarity">
    <text evidence="10">Belongs to the acyltransferase CrtO family.</text>
</comment>
<comment type="subcellular location">
    <subcellularLocation>
        <location evidence="1">Cell membrane</location>
        <topology evidence="1">Single-pass membrane protein</topology>
    </subcellularLocation>
</comment>
<evidence type="ECO:0000256" key="5">
    <source>
        <dbReference type="ARBA" id="ARBA00022729"/>
    </source>
</evidence>
<keyword evidence="8" id="KW-0012">Acyltransferase</keyword>
<keyword evidence="3" id="KW-0808">Transferase</keyword>
<dbReference type="UniPathway" id="UPA00029">
    <property type="reaction ID" value="UER00560"/>
</dbReference>
<evidence type="ECO:0000256" key="2">
    <source>
        <dbReference type="ARBA" id="ARBA00022475"/>
    </source>
</evidence>
<evidence type="ECO:0000256" key="7">
    <source>
        <dbReference type="ARBA" id="ARBA00023136"/>
    </source>
</evidence>
<comment type="pathway">
    <text evidence="9">Carotenoid biosynthesis; staphyloxanthin biosynthesis; staphyloxanthin from farnesyl diphosphate: step 5/5.</text>
</comment>
<evidence type="ECO:0000256" key="12">
    <source>
        <dbReference type="ARBA" id="ARBA00025324"/>
    </source>
</evidence>
<dbReference type="STRING" id="388413.ALPR1_00915"/>
<keyword evidence="15" id="KW-1185">Reference proteome</keyword>
<dbReference type="AlphaFoldDB" id="A3HUD6"/>
<dbReference type="eggNOG" id="ENOG502ZBQI">
    <property type="taxonomic scope" value="Bacteria"/>
</dbReference>
<proteinExistence type="inferred from homology"/>
<evidence type="ECO:0000256" key="13">
    <source>
        <dbReference type="SAM" id="Phobius"/>
    </source>
</evidence>
<protein>
    <recommendedName>
        <fullName evidence="11">Glycosyl-4,4'-diaponeurosporenoate acyltransferase</fullName>
    </recommendedName>
</protein>
<comment type="function">
    <text evidence="12">Catalyzes the acylation of glycosyl-4,4'-diaponeurosporenoate, i.e. the esterification of glucose at the C6'' position with the carboxyl group of the C(15) fatty acid 12-methyltetradecanoic acid, to yield staphyloxanthin. This is the last step in the biosynthesis of this orange pigment, present in most staphylococci strains.</text>
</comment>
<dbReference type="EMBL" id="AAXU02000001">
    <property type="protein sequence ID" value="EAZ81758.2"/>
    <property type="molecule type" value="Genomic_DNA"/>
</dbReference>
<feature type="transmembrane region" description="Helical" evidence="13">
    <location>
        <begin position="113"/>
        <end position="131"/>
    </location>
</feature>
<keyword evidence="7 13" id="KW-0472">Membrane</keyword>
<evidence type="ECO:0000313" key="14">
    <source>
        <dbReference type="EMBL" id="EAZ81758.2"/>
    </source>
</evidence>
<keyword evidence="4 13" id="KW-0812">Transmembrane</keyword>
<dbReference type="InterPro" id="IPR044021">
    <property type="entry name" value="CrtO"/>
</dbReference>